<dbReference type="EMBL" id="VSRR010000199">
    <property type="protein sequence ID" value="MPC12148.1"/>
    <property type="molecule type" value="Genomic_DNA"/>
</dbReference>
<sequence length="138" mass="13948">MISRVLTSSVVPSKTAAGNDSSSGEERVGVELSAERSPAESDGVGLGVVTVETVLLGASIGVASDVPSLGGVSVAAKLGPGLSSLGREAERKRCERAASMVLAVRFGRGLKDEKYWSCSSSCLSVTGRHVGTAGGLRV</sequence>
<accession>A0A5B7CSP5</accession>
<dbReference type="Proteomes" id="UP000324222">
    <property type="component" value="Unassembled WGS sequence"/>
</dbReference>
<dbReference type="AlphaFoldDB" id="A0A5B7CSP5"/>
<protein>
    <submittedName>
        <fullName evidence="2">Uncharacterized protein</fullName>
    </submittedName>
</protein>
<organism evidence="2 3">
    <name type="scientific">Portunus trituberculatus</name>
    <name type="common">Swimming crab</name>
    <name type="synonym">Neptunus trituberculatus</name>
    <dbReference type="NCBI Taxonomy" id="210409"/>
    <lineage>
        <taxon>Eukaryota</taxon>
        <taxon>Metazoa</taxon>
        <taxon>Ecdysozoa</taxon>
        <taxon>Arthropoda</taxon>
        <taxon>Crustacea</taxon>
        <taxon>Multicrustacea</taxon>
        <taxon>Malacostraca</taxon>
        <taxon>Eumalacostraca</taxon>
        <taxon>Eucarida</taxon>
        <taxon>Decapoda</taxon>
        <taxon>Pleocyemata</taxon>
        <taxon>Brachyura</taxon>
        <taxon>Eubrachyura</taxon>
        <taxon>Portunoidea</taxon>
        <taxon>Portunidae</taxon>
        <taxon>Portuninae</taxon>
        <taxon>Portunus</taxon>
    </lineage>
</organism>
<keyword evidence="3" id="KW-1185">Reference proteome</keyword>
<feature type="compositionally biased region" description="Polar residues" evidence="1">
    <location>
        <begin position="1"/>
        <end position="22"/>
    </location>
</feature>
<proteinExistence type="predicted"/>
<evidence type="ECO:0000313" key="3">
    <source>
        <dbReference type="Proteomes" id="UP000324222"/>
    </source>
</evidence>
<evidence type="ECO:0000256" key="1">
    <source>
        <dbReference type="SAM" id="MobiDB-lite"/>
    </source>
</evidence>
<feature type="compositionally biased region" description="Basic and acidic residues" evidence="1">
    <location>
        <begin position="24"/>
        <end position="39"/>
    </location>
</feature>
<evidence type="ECO:0000313" key="2">
    <source>
        <dbReference type="EMBL" id="MPC12148.1"/>
    </source>
</evidence>
<feature type="region of interest" description="Disordered" evidence="1">
    <location>
        <begin position="1"/>
        <end position="42"/>
    </location>
</feature>
<gene>
    <name evidence="2" type="ORF">E2C01_004826</name>
</gene>
<reference evidence="2 3" key="1">
    <citation type="submission" date="2019-05" db="EMBL/GenBank/DDBJ databases">
        <title>Another draft genome of Portunus trituberculatus and its Hox gene families provides insights of decapod evolution.</title>
        <authorList>
            <person name="Jeong J.-H."/>
            <person name="Song I."/>
            <person name="Kim S."/>
            <person name="Choi T."/>
            <person name="Kim D."/>
            <person name="Ryu S."/>
            <person name="Kim W."/>
        </authorList>
    </citation>
    <scope>NUCLEOTIDE SEQUENCE [LARGE SCALE GENOMIC DNA]</scope>
    <source>
        <tissue evidence="2">Muscle</tissue>
    </source>
</reference>
<name>A0A5B7CSP5_PORTR</name>
<comment type="caution">
    <text evidence="2">The sequence shown here is derived from an EMBL/GenBank/DDBJ whole genome shotgun (WGS) entry which is preliminary data.</text>
</comment>